<dbReference type="PANTHER" id="PTHR43537:SF20">
    <property type="entry name" value="HTH-TYPE TRANSCRIPTIONAL REPRESSOR GLAR"/>
    <property type="match status" value="1"/>
</dbReference>
<dbReference type="AlphaFoldDB" id="A0A7W6FPQ2"/>
<organism evidence="5 6">
    <name type="scientific">Sphingobium jiangsuense</name>
    <dbReference type="NCBI Taxonomy" id="870476"/>
    <lineage>
        <taxon>Bacteria</taxon>
        <taxon>Pseudomonadati</taxon>
        <taxon>Pseudomonadota</taxon>
        <taxon>Alphaproteobacteria</taxon>
        <taxon>Sphingomonadales</taxon>
        <taxon>Sphingomonadaceae</taxon>
        <taxon>Sphingobium</taxon>
    </lineage>
</organism>
<dbReference type="Pfam" id="PF00392">
    <property type="entry name" value="GntR"/>
    <property type="match status" value="1"/>
</dbReference>
<dbReference type="PROSITE" id="PS50949">
    <property type="entry name" value="HTH_GNTR"/>
    <property type="match status" value="1"/>
</dbReference>
<dbReference type="InterPro" id="IPR000524">
    <property type="entry name" value="Tscrpt_reg_HTH_GntR"/>
</dbReference>
<dbReference type="SMART" id="SM00895">
    <property type="entry name" value="FCD"/>
    <property type="match status" value="1"/>
</dbReference>
<reference evidence="5 6" key="1">
    <citation type="submission" date="2020-08" db="EMBL/GenBank/DDBJ databases">
        <title>Genomic Encyclopedia of Type Strains, Phase IV (KMG-IV): sequencing the most valuable type-strain genomes for metagenomic binning, comparative biology and taxonomic classification.</title>
        <authorList>
            <person name="Goeker M."/>
        </authorList>
    </citation>
    <scope>NUCLEOTIDE SEQUENCE [LARGE SCALE GENOMIC DNA]</scope>
    <source>
        <strain evidence="5 6">DSM 26189</strain>
    </source>
</reference>
<name>A0A7W6FPQ2_9SPHN</name>
<dbReference type="Gene3D" id="1.20.120.530">
    <property type="entry name" value="GntR ligand-binding domain-like"/>
    <property type="match status" value="1"/>
</dbReference>
<dbReference type="Gene3D" id="1.10.10.10">
    <property type="entry name" value="Winged helix-like DNA-binding domain superfamily/Winged helix DNA-binding domain"/>
    <property type="match status" value="1"/>
</dbReference>
<gene>
    <name evidence="5" type="ORF">GGR43_001785</name>
</gene>
<keyword evidence="6" id="KW-1185">Reference proteome</keyword>
<evidence type="ECO:0000256" key="1">
    <source>
        <dbReference type="ARBA" id="ARBA00023015"/>
    </source>
</evidence>
<dbReference type="Pfam" id="PF07729">
    <property type="entry name" value="FCD"/>
    <property type="match status" value="1"/>
</dbReference>
<evidence type="ECO:0000313" key="5">
    <source>
        <dbReference type="EMBL" id="MBB3926070.1"/>
    </source>
</evidence>
<dbReference type="InterPro" id="IPR036388">
    <property type="entry name" value="WH-like_DNA-bd_sf"/>
</dbReference>
<evidence type="ECO:0000259" key="4">
    <source>
        <dbReference type="PROSITE" id="PS50949"/>
    </source>
</evidence>
<dbReference type="InterPro" id="IPR036390">
    <property type="entry name" value="WH_DNA-bd_sf"/>
</dbReference>
<dbReference type="SUPFAM" id="SSF48008">
    <property type="entry name" value="GntR ligand-binding domain-like"/>
    <property type="match status" value="1"/>
</dbReference>
<dbReference type="InterPro" id="IPR011711">
    <property type="entry name" value="GntR_C"/>
</dbReference>
<protein>
    <submittedName>
        <fullName evidence="5">DNA-binding GntR family transcriptional regulator</fullName>
    </submittedName>
</protein>
<evidence type="ECO:0000313" key="6">
    <source>
        <dbReference type="Proteomes" id="UP000571950"/>
    </source>
</evidence>
<dbReference type="GO" id="GO:0003677">
    <property type="term" value="F:DNA binding"/>
    <property type="evidence" value="ECO:0007669"/>
    <property type="project" value="UniProtKB-KW"/>
</dbReference>
<dbReference type="GO" id="GO:0003700">
    <property type="term" value="F:DNA-binding transcription factor activity"/>
    <property type="evidence" value="ECO:0007669"/>
    <property type="project" value="InterPro"/>
</dbReference>
<keyword evidence="2 5" id="KW-0238">DNA-binding</keyword>
<evidence type="ECO:0000256" key="3">
    <source>
        <dbReference type="ARBA" id="ARBA00023163"/>
    </source>
</evidence>
<feature type="domain" description="HTH gntR-type" evidence="4">
    <location>
        <begin position="16"/>
        <end position="83"/>
    </location>
</feature>
<dbReference type="Proteomes" id="UP000571950">
    <property type="component" value="Unassembled WGS sequence"/>
</dbReference>
<dbReference type="SUPFAM" id="SSF46785">
    <property type="entry name" value="Winged helix' DNA-binding domain"/>
    <property type="match status" value="1"/>
</dbReference>
<sequence length="231" mass="25429">MPKPPAAIQTGQAAPRSQTSATYARIKADILAGKISPGKKLKIKDIAAELEVSPGAVREALSRLVPEGFVVSQDQRGFTVAPISIDDLLDLTRLRCDIEEIALRRSTVEGDASWEAAIIANLHRLLHTPRVVDGRPNADWLLAHELFHRALVNGAASPRFIALNTQLYQQLERYRLLGWNADRQRDVDVEHRALADAALARDADRLVALARKHFERTAELIVEATQADAAS</sequence>
<dbReference type="RefSeq" id="WP_188071621.1">
    <property type="nucleotide sequence ID" value="NZ_BSPS01000029.1"/>
</dbReference>
<dbReference type="EMBL" id="JACIDT010000005">
    <property type="protein sequence ID" value="MBB3926070.1"/>
    <property type="molecule type" value="Genomic_DNA"/>
</dbReference>
<dbReference type="CDD" id="cd07377">
    <property type="entry name" value="WHTH_GntR"/>
    <property type="match status" value="1"/>
</dbReference>
<dbReference type="PANTHER" id="PTHR43537">
    <property type="entry name" value="TRANSCRIPTIONAL REGULATOR, GNTR FAMILY"/>
    <property type="match status" value="1"/>
</dbReference>
<evidence type="ECO:0000256" key="2">
    <source>
        <dbReference type="ARBA" id="ARBA00023125"/>
    </source>
</evidence>
<comment type="caution">
    <text evidence="5">The sequence shown here is derived from an EMBL/GenBank/DDBJ whole genome shotgun (WGS) entry which is preliminary data.</text>
</comment>
<proteinExistence type="predicted"/>
<dbReference type="SMART" id="SM00345">
    <property type="entry name" value="HTH_GNTR"/>
    <property type="match status" value="1"/>
</dbReference>
<keyword evidence="1" id="KW-0805">Transcription regulation</keyword>
<keyword evidence="3" id="KW-0804">Transcription</keyword>
<dbReference type="InterPro" id="IPR008920">
    <property type="entry name" value="TF_FadR/GntR_C"/>
</dbReference>
<accession>A0A7W6FPQ2</accession>